<evidence type="ECO:0000313" key="1">
    <source>
        <dbReference type="EMBL" id="WFR94700.1"/>
    </source>
</evidence>
<sequence length="70" mass="7776">MEFSFAAGDRIRPLAASFTNADPLYCRNIESASRIAAEHKRIACRLTGSPPPPMSARVRQIMRKQSLDTV</sequence>
<dbReference type="Proteomes" id="UP000249499">
    <property type="component" value="Chromosome"/>
</dbReference>
<protein>
    <submittedName>
        <fullName evidence="1">Uncharacterized protein</fullName>
    </submittedName>
</protein>
<dbReference type="EMBL" id="CP117255">
    <property type="protein sequence ID" value="WFR94700.1"/>
    <property type="molecule type" value="Genomic_DNA"/>
</dbReference>
<reference evidence="2" key="2">
    <citation type="journal article" date="2023" name="MicrobiologyOpen">
        <title>Genomics of the tumorigenes clade of the family Rhizobiaceae and description of Rhizobium rhododendri sp. nov.</title>
        <authorList>
            <person name="Kuzmanovic N."/>
            <person name="diCenzo G.C."/>
            <person name="Bunk B."/>
            <person name="Sproeer C."/>
            <person name="Fruehling A."/>
            <person name="Neumann-Schaal M."/>
            <person name="Overmann J."/>
            <person name="Smalla K."/>
        </authorList>
    </citation>
    <scope>NUCLEOTIDE SEQUENCE [LARGE SCALE GENOMIC DNA]</scope>
    <source>
        <strain evidence="2">1078</strain>
    </source>
</reference>
<organism evidence="1 2">
    <name type="scientific">Rhizobium tumorigenes</name>
    <dbReference type="NCBI Taxonomy" id="2041385"/>
    <lineage>
        <taxon>Bacteria</taxon>
        <taxon>Pseudomonadati</taxon>
        <taxon>Pseudomonadota</taxon>
        <taxon>Alphaproteobacteria</taxon>
        <taxon>Hyphomicrobiales</taxon>
        <taxon>Rhizobiaceae</taxon>
        <taxon>Rhizobium/Agrobacterium group</taxon>
        <taxon>Rhizobium</taxon>
    </lineage>
</organism>
<accession>A0AAF1K3E0</accession>
<name>A0AAF1K3E0_9HYPH</name>
<reference evidence="1 2" key="1">
    <citation type="journal article" date="2018" name="Sci. Rep.">
        <title>Rhizobium tumorigenes sp. nov., a novel plant tumorigenic bacterium isolated from cane gall tumors on thornless blackberry.</title>
        <authorList>
            <person name="Kuzmanovi N."/>
            <person name="Smalla K."/>
            <person name="Gronow S."/>
            <person name="PuBawska J."/>
        </authorList>
    </citation>
    <scope>NUCLEOTIDE SEQUENCE [LARGE SCALE GENOMIC DNA]</scope>
    <source>
        <strain evidence="1 2">1078</strain>
    </source>
</reference>
<dbReference type="RefSeq" id="WP_133255567.1">
    <property type="nucleotide sequence ID" value="NZ_CP117255.1"/>
</dbReference>
<dbReference type="KEGG" id="rtu:PR017_12825"/>
<proteinExistence type="predicted"/>
<evidence type="ECO:0000313" key="2">
    <source>
        <dbReference type="Proteomes" id="UP000249499"/>
    </source>
</evidence>
<gene>
    <name evidence="1" type="ORF">PR017_12825</name>
</gene>
<keyword evidence="2" id="KW-1185">Reference proteome</keyword>
<dbReference type="AlphaFoldDB" id="A0AAF1K3E0"/>